<evidence type="ECO:0000313" key="2">
    <source>
        <dbReference type="Proteomes" id="UP000824469"/>
    </source>
</evidence>
<accession>A0AA38CXG5</accession>
<gene>
    <name evidence="1" type="ORF">KI387_008563</name>
</gene>
<evidence type="ECO:0008006" key="3">
    <source>
        <dbReference type="Google" id="ProtNLM"/>
    </source>
</evidence>
<dbReference type="SUPFAM" id="SSF52058">
    <property type="entry name" value="L domain-like"/>
    <property type="match status" value="1"/>
</dbReference>
<evidence type="ECO:0000313" key="1">
    <source>
        <dbReference type="EMBL" id="KAH9304159.1"/>
    </source>
</evidence>
<dbReference type="Gene3D" id="3.80.10.10">
    <property type="entry name" value="Ribonuclease Inhibitor"/>
    <property type="match status" value="1"/>
</dbReference>
<protein>
    <recommendedName>
        <fullName evidence="3">CC-NBS-LRR protein</fullName>
    </recommendedName>
</protein>
<dbReference type="EMBL" id="JAHRHJ020000008">
    <property type="protein sequence ID" value="KAH9304159.1"/>
    <property type="molecule type" value="Genomic_DNA"/>
</dbReference>
<name>A0AA38CXG5_TAXCH</name>
<proteinExistence type="predicted"/>
<feature type="non-terminal residue" evidence="1">
    <location>
        <position position="108"/>
    </location>
</feature>
<sequence length="108" mass="12367">MGSMKQMEVLNLDLTNMESLPNDMISMSKLRELWLTCPQLLKIEDSFCAFQHLSYISLLRCGMLKRVPALHKLVNLKQLEIVACSSIEKLPKEFGEKGAFPKMEVFSM</sequence>
<dbReference type="Proteomes" id="UP000824469">
    <property type="component" value="Unassembled WGS sequence"/>
</dbReference>
<dbReference type="InterPro" id="IPR032675">
    <property type="entry name" value="LRR_dom_sf"/>
</dbReference>
<dbReference type="AlphaFoldDB" id="A0AA38CXG5"/>
<dbReference type="PANTHER" id="PTHR47186">
    <property type="entry name" value="LEUCINE-RICH REPEAT-CONTAINING PROTEIN 57"/>
    <property type="match status" value="1"/>
</dbReference>
<reference evidence="1 2" key="1">
    <citation type="journal article" date="2021" name="Nat. Plants">
        <title>The Taxus genome provides insights into paclitaxel biosynthesis.</title>
        <authorList>
            <person name="Xiong X."/>
            <person name="Gou J."/>
            <person name="Liao Q."/>
            <person name="Li Y."/>
            <person name="Zhou Q."/>
            <person name="Bi G."/>
            <person name="Li C."/>
            <person name="Du R."/>
            <person name="Wang X."/>
            <person name="Sun T."/>
            <person name="Guo L."/>
            <person name="Liang H."/>
            <person name="Lu P."/>
            <person name="Wu Y."/>
            <person name="Zhang Z."/>
            <person name="Ro D.K."/>
            <person name="Shang Y."/>
            <person name="Huang S."/>
            <person name="Yan J."/>
        </authorList>
    </citation>
    <scope>NUCLEOTIDE SEQUENCE [LARGE SCALE GENOMIC DNA]</scope>
    <source>
        <strain evidence="1">Ta-2019</strain>
    </source>
</reference>
<comment type="caution">
    <text evidence="1">The sequence shown here is derived from an EMBL/GenBank/DDBJ whole genome shotgun (WGS) entry which is preliminary data.</text>
</comment>
<dbReference type="PANTHER" id="PTHR47186:SF3">
    <property type="entry name" value="OS09G0267800 PROTEIN"/>
    <property type="match status" value="1"/>
</dbReference>
<keyword evidence="2" id="KW-1185">Reference proteome</keyword>
<organism evidence="1 2">
    <name type="scientific">Taxus chinensis</name>
    <name type="common">Chinese yew</name>
    <name type="synonym">Taxus wallichiana var. chinensis</name>
    <dbReference type="NCBI Taxonomy" id="29808"/>
    <lineage>
        <taxon>Eukaryota</taxon>
        <taxon>Viridiplantae</taxon>
        <taxon>Streptophyta</taxon>
        <taxon>Embryophyta</taxon>
        <taxon>Tracheophyta</taxon>
        <taxon>Spermatophyta</taxon>
        <taxon>Pinopsida</taxon>
        <taxon>Pinidae</taxon>
        <taxon>Conifers II</taxon>
        <taxon>Cupressales</taxon>
        <taxon>Taxaceae</taxon>
        <taxon>Taxus</taxon>
    </lineage>
</organism>